<dbReference type="Proteomes" id="UP001295423">
    <property type="component" value="Unassembled WGS sequence"/>
</dbReference>
<keyword evidence="2" id="KW-1185">Reference proteome</keyword>
<dbReference type="EMBL" id="CAKOGP040000014">
    <property type="protein sequence ID" value="CAJ1927440.1"/>
    <property type="molecule type" value="Genomic_DNA"/>
</dbReference>
<dbReference type="AlphaFoldDB" id="A0AAD2FCZ4"/>
<sequence>MVDCMATMDLYSSDRPLQPTPHFSGHLWIPSVSLASTSRQHPFYLPRHFNPDLPPLPVDAVGALVFVFPSRSPIHKSRVLLHSTGPHLPAKPPAPPTSFLDLWHHFGSLAESGSHSWVPEVITIEGSEDRLAQALLAGSLCAVSDGSYKAKVGTACAQILTEDCRDIIWITCQTPGKFEDQSSRRSKLIGLMASLLVLGWISQVAHLKLFASQPSVEMACDGLIALDKASPSPTSMCHRLVLSLIWPPPSGPCFATFPSKFIGAMLKATWTSTSLSPNWTGGSSAMWKWTTKHSPIAAC</sequence>
<organism evidence="1 2">
    <name type="scientific">Cylindrotheca closterium</name>
    <dbReference type="NCBI Taxonomy" id="2856"/>
    <lineage>
        <taxon>Eukaryota</taxon>
        <taxon>Sar</taxon>
        <taxon>Stramenopiles</taxon>
        <taxon>Ochrophyta</taxon>
        <taxon>Bacillariophyta</taxon>
        <taxon>Bacillariophyceae</taxon>
        <taxon>Bacillariophycidae</taxon>
        <taxon>Bacillariales</taxon>
        <taxon>Bacillariaceae</taxon>
        <taxon>Cylindrotheca</taxon>
    </lineage>
</organism>
<name>A0AAD2FCZ4_9STRA</name>
<reference evidence="1" key="1">
    <citation type="submission" date="2023-08" db="EMBL/GenBank/DDBJ databases">
        <authorList>
            <person name="Audoor S."/>
            <person name="Bilcke G."/>
        </authorList>
    </citation>
    <scope>NUCLEOTIDE SEQUENCE</scope>
</reference>
<comment type="caution">
    <text evidence="1">The sequence shown here is derived from an EMBL/GenBank/DDBJ whole genome shotgun (WGS) entry which is preliminary data.</text>
</comment>
<evidence type="ECO:0000313" key="2">
    <source>
        <dbReference type="Proteomes" id="UP001295423"/>
    </source>
</evidence>
<protein>
    <submittedName>
        <fullName evidence="1">Uncharacterized protein</fullName>
    </submittedName>
</protein>
<proteinExistence type="predicted"/>
<accession>A0AAD2FCZ4</accession>
<gene>
    <name evidence="1" type="ORF">CYCCA115_LOCUS1309</name>
</gene>
<evidence type="ECO:0000313" key="1">
    <source>
        <dbReference type="EMBL" id="CAJ1927440.1"/>
    </source>
</evidence>